<organism evidence="1 2">
    <name type="scientific">Brassica campestris</name>
    <name type="common">Field mustard</name>
    <dbReference type="NCBI Taxonomy" id="3711"/>
    <lineage>
        <taxon>Eukaryota</taxon>
        <taxon>Viridiplantae</taxon>
        <taxon>Streptophyta</taxon>
        <taxon>Embryophyta</taxon>
        <taxon>Tracheophyta</taxon>
        <taxon>Spermatophyta</taxon>
        <taxon>Magnoliopsida</taxon>
        <taxon>eudicotyledons</taxon>
        <taxon>Gunneridae</taxon>
        <taxon>Pentapetalae</taxon>
        <taxon>rosids</taxon>
        <taxon>malvids</taxon>
        <taxon>Brassicales</taxon>
        <taxon>Brassicaceae</taxon>
        <taxon>Brassiceae</taxon>
        <taxon>Brassica</taxon>
    </lineage>
</organism>
<sequence>LASPPASLAEVVLLCQRLPGPHASRAITVLKLLNQLIIYNLWRERNARIFTSVSSSEEAFFRVVDRAMRDRLLSLSRPSSAAHHPSLLELYFWFLTPYS</sequence>
<name>A0A8D9I455_BRACM</name>
<evidence type="ECO:0000313" key="2">
    <source>
        <dbReference type="Proteomes" id="UP000694005"/>
    </source>
</evidence>
<dbReference type="EMBL" id="LS974626">
    <property type="protein sequence ID" value="CAG7910805.1"/>
    <property type="molecule type" value="Genomic_DNA"/>
</dbReference>
<dbReference type="AlphaFoldDB" id="A0A8D9I455"/>
<accession>A0A8D9I455</accession>
<dbReference type="Proteomes" id="UP000694005">
    <property type="component" value="Chromosome A10"/>
</dbReference>
<gene>
    <name evidence="1" type="ORF">BRAPAZ1V2_A10P20510.2</name>
</gene>
<proteinExistence type="predicted"/>
<feature type="non-terminal residue" evidence="1">
    <location>
        <position position="1"/>
    </location>
</feature>
<reference evidence="1 2" key="1">
    <citation type="submission" date="2021-07" db="EMBL/GenBank/DDBJ databases">
        <authorList>
            <consortium name="Genoscope - CEA"/>
            <person name="William W."/>
        </authorList>
    </citation>
    <scope>NUCLEOTIDE SEQUENCE [LARGE SCALE GENOMIC DNA]</scope>
</reference>
<protein>
    <submittedName>
        <fullName evidence="1">Uncharacterized protein</fullName>
    </submittedName>
</protein>
<evidence type="ECO:0000313" key="1">
    <source>
        <dbReference type="EMBL" id="CAG7910805.1"/>
    </source>
</evidence>